<sequence>MDVKSLTKPPALFKYAEILLGIVALSLYRAAEKESSYTLRNADEFYVIIGTQLGLFLCNITFPAAYLFGHNPRTIDTLHGGMCALFYLVAGSCLVDMVANHVRGKMTRLVLTSGVFSFFLSIVFIADVFFVGWRWRREVG</sequence>
<evidence type="ECO:0000313" key="7">
    <source>
        <dbReference type="EMBL" id="CAD7247443.1"/>
    </source>
</evidence>
<comment type="subcellular location">
    <subcellularLocation>
        <location evidence="1">Membrane</location>
        <topology evidence="1">Multi-pass membrane protein</topology>
    </subcellularLocation>
</comment>
<evidence type="ECO:0000256" key="4">
    <source>
        <dbReference type="ARBA" id="ARBA00023136"/>
    </source>
</evidence>
<feature type="transmembrane region" description="Helical" evidence="5">
    <location>
        <begin position="78"/>
        <end position="97"/>
    </location>
</feature>
<gene>
    <name evidence="7" type="ORF">DSTB1V02_LOCUS7274</name>
</gene>
<feature type="transmembrane region" description="Helical" evidence="5">
    <location>
        <begin position="109"/>
        <end position="133"/>
    </location>
</feature>
<proteinExistence type="predicted"/>
<dbReference type="InterPro" id="IPR008253">
    <property type="entry name" value="Marvel"/>
</dbReference>
<reference evidence="7" key="1">
    <citation type="submission" date="2020-11" db="EMBL/GenBank/DDBJ databases">
        <authorList>
            <person name="Tran Van P."/>
        </authorList>
    </citation>
    <scope>NUCLEOTIDE SEQUENCE</scope>
</reference>
<evidence type="ECO:0000256" key="1">
    <source>
        <dbReference type="ARBA" id="ARBA00004141"/>
    </source>
</evidence>
<dbReference type="EMBL" id="LR900971">
    <property type="protein sequence ID" value="CAD7247443.1"/>
    <property type="molecule type" value="Genomic_DNA"/>
</dbReference>
<accession>A0A7R8XD71</accession>
<name>A0A7R8XD71_9CRUS</name>
<keyword evidence="3 5" id="KW-1133">Transmembrane helix</keyword>
<feature type="transmembrane region" description="Helical" evidence="5">
    <location>
        <begin position="43"/>
        <end position="66"/>
    </location>
</feature>
<evidence type="ECO:0000313" key="8">
    <source>
        <dbReference type="Proteomes" id="UP000677054"/>
    </source>
</evidence>
<dbReference type="Proteomes" id="UP000677054">
    <property type="component" value="Unassembled WGS sequence"/>
</dbReference>
<feature type="domain" description="MARVEL" evidence="6">
    <location>
        <begin position="6"/>
        <end position="130"/>
    </location>
</feature>
<dbReference type="EMBL" id="CAJPEV010001454">
    <property type="protein sequence ID" value="CAG0892747.1"/>
    <property type="molecule type" value="Genomic_DNA"/>
</dbReference>
<protein>
    <recommendedName>
        <fullName evidence="6">MARVEL domain-containing protein</fullName>
    </recommendedName>
</protein>
<evidence type="ECO:0000259" key="6">
    <source>
        <dbReference type="Pfam" id="PF01284"/>
    </source>
</evidence>
<organism evidence="7">
    <name type="scientific">Darwinula stevensoni</name>
    <dbReference type="NCBI Taxonomy" id="69355"/>
    <lineage>
        <taxon>Eukaryota</taxon>
        <taxon>Metazoa</taxon>
        <taxon>Ecdysozoa</taxon>
        <taxon>Arthropoda</taxon>
        <taxon>Crustacea</taxon>
        <taxon>Oligostraca</taxon>
        <taxon>Ostracoda</taxon>
        <taxon>Podocopa</taxon>
        <taxon>Podocopida</taxon>
        <taxon>Darwinulocopina</taxon>
        <taxon>Darwinuloidea</taxon>
        <taxon>Darwinulidae</taxon>
        <taxon>Darwinula</taxon>
    </lineage>
</organism>
<keyword evidence="4 5" id="KW-0472">Membrane</keyword>
<keyword evidence="8" id="KW-1185">Reference proteome</keyword>
<dbReference type="GO" id="GO:0016020">
    <property type="term" value="C:membrane"/>
    <property type="evidence" value="ECO:0007669"/>
    <property type="project" value="UniProtKB-SubCell"/>
</dbReference>
<keyword evidence="2 5" id="KW-0812">Transmembrane</keyword>
<feature type="transmembrane region" description="Helical" evidence="5">
    <location>
        <begin position="12"/>
        <end position="31"/>
    </location>
</feature>
<evidence type="ECO:0000256" key="5">
    <source>
        <dbReference type="SAM" id="Phobius"/>
    </source>
</evidence>
<dbReference type="Pfam" id="PF01284">
    <property type="entry name" value="MARVEL"/>
    <property type="match status" value="1"/>
</dbReference>
<evidence type="ECO:0000256" key="3">
    <source>
        <dbReference type="ARBA" id="ARBA00022989"/>
    </source>
</evidence>
<dbReference type="AlphaFoldDB" id="A0A7R8XD71"/>
<evidence type="ECO:0000256" key="2">
    <source>
        <dbReference type="ARBA" id="ARBA00022692"/>
    </source>
</evidence>